<keyword evidence="2" id="KW-1185">Reference proteome</keyword>
<reference evidence="1" key="1">
    <citation type="submission" date="2009-10" db="EMBL/GenBank/DDBJ databases">
        <authorList>
            <person name="Weinstock G."/>
            <person name="Sodergren E."/>
            <person name="Clifton S."/>
            <person name="Fulton L."/>
            <person name="Fulton B."/>
            <person name="Courtney L."/>
            <person name="Fronick C."/>
            <person name="Harrison M."/>
            <person name="Strong C."/>
            <person name="Farmer C."/>
            <person name="Delahaunty K."/>
            <person name="Markovic C."/>
            <person name="Hall O."/>
            <person name="Minx P."/>
            <person name="Tomlinson C."/>
            <person name="Mitreva M."/>
            <person name="Nelson J."/>
            <person name="Hou S."/>
            <person name="Wollam A."/>
            <person name="Pepin K.H."/>
            <person name="Johnson M."/>
            <person name="Bhonagiri V."/>
            <person name="Nash W.E."/>
            <person name="Warren W."/>
            <person name="Chinwalla A."/>
            <person name="Mardis E.R."/>
            <person name="Wilson R.K."/>
        </authorList>
    </citation>
    <scope>NUCLEOTIDE SEQUENCE [LARGE SCALE GENOMIC DNA]</scope>
    <source>
        <strain evidence="1">ATCC 700122</strain>
    </source>
</reference>
<dbReference type="HOGENOM" id="CLU_2411612_0_0_11"/>
<name>D0WIC2_SLAES</name>
<dbReference type="EMBL" id="ACUX02000016">
    <property type="protein sequence ID" value="EEZ60789.1"/>
    <property type="molecule type" value="Genomic_DNA"/>
</dbReference>
<dbReference type="Proteomes" id="UP000006001">
    <property type="component" value="Unassembled WGS sequence"/>
</dbReference>
<proteinExistence type="predicted"/>
<evidence type="ECO:0000313" key="1">
    <source>
        <dbReference type="EMBL" id="EEZ60789.1"/>
    </source>
</evidence>
<comment type="caution">
    <text evidence="1">The sequence shown here is derived from an EMBL/GenBank/DDBJ whole genome shotgun (WGS) entry which is preliminary data.</text>
</comment>
<sequence length="92" mass="9836">MRGCDGAIPTSCLPIRSEGRPIDGLEGALPCGGSWKRDMPSPVRLSPPRHARYAPRIKEALRSPSGFGKIRFVCLGHRKALAFGTGGNHVDA</sequence>
<accession>D0WIC2</accession>
<evidence type="ECO:0000313" key="2">
    <source>
        <dbReference type="Proteomes" id="UP000006001"/>
    </source>
</evidence>
<gene>
    <name evidence="1" type="ORF">HMPREF0762_01597</name>
</gene>
<protein>
    <submittedName>
        <fullName evidence="1">Uncharacterized protein</fullName>
    </submittedName>
</protein>
<organism evidence="1 2">
    <name type="scientific">Slackia exigua (strain ATCC 700122 / DSM 15923 / CIP 105133 / JCM 11022 / KCTC 5966 / S-7)</name>
    <dbReference type="NCBI Taxonomy" id="649764"/>
    <lineage>
        <taxon>Bacteria</taxon>
        <taxon>Bacillati</taxon>
        <taxon>Actinomycetota</taxon>
        <taxon>Coriobacteriia</taxon>
        <taxon>Eggerthellales</taxon>
        <taxon>Eggerthellaceae</taxon>
        <taxon>Slackia</taxon>
    </lineage>
</organism>
<dbReference type="AlphaFoldDB" id="D0WIC2"/>
<dbReference type="STRING" id="649764.HMPREF0762_01597"/>